<protein>
    <submittedName>
        <fullName evidence="1">Putative phage protein</fullName>
    </submittedName>
</protein>
<evidence type="ECO:0000313" key="1">
    <source>
        <dbReference type="EMBL" id="KKT00986.1"/>
    </source>
</evidence>
<reference evidence="1 2" key="1">
    <citation type="journal article" date="2015" name="Nature">
        <title>rRNA introns, odd ribosomes, and small enigmatic genomes across a large radiation of phyla.</title>
        <authorList>
            <person name="Brown C.T."/>
            <person name="Hug L.A."/>
            <person name="Thomas B.C."/>
            <person name="Sharon I."/>
            <person name="Castelle C.J."/>
            <person name="Singh A."/>
            <person name="Wilkins M.J."/>
            <person name="Williams K.H."/>
            <person name="Banfield J.F."/>
        </authorList>
    </citation>
    <scope>NUCLEOTIDE SEQUENCE [LARGE SCALE GENOMIC DNA]</scope>
</reference>
<name>A0A0G1DSU3_9BACT</name>
<comment type="caution">
    <text evidence="1">The sequence shown here is derived from an EMBL/GenBank/DDBJ whole genome shotgun (WGS) entry which is preliminary data.</text>
</comment>
<gene>
    <name evidence="1" type="ORF">UV76_C0004G0018</name>
</gene>
<dbReference type="AlphaFoldDB" id="A0A0G1DSU3"/>
<dbReference type="Proteomes" id="UP000034646">
    <property type="component" value="Unassembled WGS sequence"/>
</dbReference>
<accession>A0A0G1DSU3</accession>
<sequence length="562" mass="66013">MENETKTHSASSVSTTCQNCKQEFTIEPDDFGFYEKMRVPTPEKCPQCRQQLRMLFRNFKTLYKRPSDKSGKMIVSVFNPDAPFPVYDVSEWWEDDWDPMAYGFEINWDEPFSQQFEKLLNTVPRMSVVNIQCENSNYSNQINESKNCYLIFGGLNDEDCSYGHIVWNSRDCVDNLYAFKCEYCYECIDCLDSSKLLYSQECEACVDSIGLFDCKGCMNCIGCVGLINKSYCIFNEQKNREDYNKFLQDNPINKKENLEKILTARESLRRKVPQRSFFGFRNNNVSGNHIYNAHNVHYSFDIKSGEDSKYCFTVRKAMDSYDISFTGDLSECYECLTMVNCNRVIGSHNIWESNDVYYSDNCYNCNDIFGCCGLRKKSYCIFNKQYTREEYGKILVRLTELMKKGNEWGYFFPKELSSFGYNESIANEYMPLEKIAALAQGFKWQNNIPSTSGQETINFSNLPQNPKDYSDDLIKEILACQKCGKNYKLIQREIAFYKRIGLKIPERCFNCRHEDRMKKRNPRVLWDTTCFKCDSHIKTSYKPADQKIYKLYCEKCYQQEVY</sequence>
<proteinExistence type="predicted"/>
<dbReference type="STRING" id="1618738.UV76_C0004G0018"/>
<dbReference type="EMBL" id="LCFS01000004">
    <property type="protein sequence ID" value="KKT00986.1"/>
    <property type="molecule type" value="Genomic_DNA"/>
</dbReference>
<evidence type="ECO:0000313" key="2">
    <source>
        <dbReference type="Proteomes" id="UP000034646"/>
    </source>
</evidence>
<organism evidence="1 2">
    <name type="scientific">Candidatus Nomurabacteria bacterium GW2011_GWA2_43_15</name>
    <dbReference type="NCBI Taxonomy" id="1618738"/>
    <lineage>
        <taxon>Bacteria</taxon>
        <taxon>Candidatus Nomuraibacteriota</taxon>
    </lineage>
</organism>